<evidence type="ECO:0000313" key="3">
    <source>
        <dbReference type="EMBL" id="MFC6905589.1"/>
    </source>
</evidence>
<gene>
    <name evidence="3" type="ORF">ACFQGH_10325</name>
</gene>
<dbReference type="Proteomes" id="UP001596312">
    <property type="component" value="Unassembled WGS sequence"/>
</dbReference>
<comment type="caution">
    <text evidence="3">The sequence shown here is derived from an EMBL/GenBank/DDBJ whole genome shotgun (WGS) entry which is preliminary data.</text>
</comment>
<feature type="domain" description="Halobacterial output" evidence="2">
    <location>
        <begin position="30"/>
        <end position="99"/>
    </location>
</feature>
<organism evidence="3 4">
    <name type="scientific">Halalkalicoccus tibetensis</name>
    <dbReference type="NCBI Taxonomy" id="175632"/>
    <lineage>
        <taxon>Archaea</taxon>
        <taxon>Methanobacteriati</taxon>
        <taxon>Methanobacteriota</taxon>
        <taxon>Stenosarchaea group</taxon>
        <taxon>Halobacteria</taxon>
        <taxon>Halobacteriales</taxon>
        <taxon>Halococcaceae</taxon>
        <taxon>Halalkalicoccus</taxon>
    </lineage>
</organism>
<dbReference type="InterPro" id="IPR040624">
    <property type="entry name" value="HalOD1"/>
</dbReference>
<sequence length="104" mass="11194">MSARDTETAATQDVAREDGVYRTSHDEETGPLSTTVVLAVSEAAGADPSEFQLYTYVDPDSLDALFDPTTGAGRETYVEFVALEHRVTVYGSGEIEVQPVGFES</sequence>
<keyword evidence="4" id="KW-1185">Reference proteome</keyword>
<reference evidence="3 4" key="1">
    <citation type="journal article" date="2019" name="Int. J. Syst. Evol. Microbiol.">
        <title>The Global Catalogue of Microorganisms (GCM) 10K type strain sequencing project: providing services to taxonomists for standard genome sequencing and annotation.</title>
        <authorList>
            <consortium name="The Broad Institute Genomics Platform"/>
            <consortium name="The Broad Institute Genome Sequencing Center for Infectious Disease"/>
            <person name="Wu L."/>
            <person name="Ma J."/>
        </authorList>
    </citation>
    <scope>NUCLEOTIDE SEQUENCE [LARGE SCALE GENOMIC DNA]</scope>
    <source>
        <strain evidence="3 4">CGMCC 1.3240</strain>
    </source>
</reference>
<dbReference type="AlphaFoldDB" id="A0ABD5V633"/>
<feature type="region of interest" description="Disordered" evidence="1">
    <location>
        <begin position="1"/>
        <end position="28"/>
    </location>
</feature>
<protein>
    <submittedName>
        <fullName evidence="3">HalOD1 output domain-containing protein</fullName>
    </submittedName>
</protein>
<proteinExistence type="predicted"/>
<dbReference type="Pfam" id="PF18545">
    <property type="entry name" value="HalOD1"/>
    <property type="match status" value="1"/>
</dbReference>
<feature type="compositionally biased region" description="Basic and acidic residues" evidence="1">
    <location>
        <begin position="14"/>
        <end position="28"/>
    </location>
</feature>
<dbReference type="RefSeq" id="WP_340604109.1">
    <property type="nucleotide sequence ID" value="NZ_JBBMXV010000003.1"/>
</dbReference>
<evidence type="ECO:0000313" key="4">
    <source>
        <dbReference type="Proteomes" id="UP001596312"/>
    </source>
</evidence>
<dbReference type="EMBL" id="JBHSXQ010000003">
    <property type="protein sequence ID" value="MFC6905589.1"/>
    <property type="molecule type" value="Genomic_DNA"/>
</dbReference>
<accession>A0ABD5V633</accession>
<name>A0ABD5V633_9EURY</name>
<evidence type="ECO:0000259" key="2">
    <source>
        <dbReference type="Pfam" id="PF18545"/>
    </source>
</evidence>
<evidence type="ECO:0000256" key="1">
    <source>
        <dbReference type="SAM" id="MobiDB-lite"/>
    </source>
</evidence>